<evidence type="ECO:0000256" key="1">
    <source>
        <dbReference type="SAM" id="Coils"/>
    </source>
</evidence>
<reference evidence="3" key="1">
    <citation type="journal article" date="2019" name="Int. J. Syst. Evol. Microbiol.">
        <title>The Global Catalogue of Microorganisms (GCM) 10K type strain sequencing project: providing services to taxonomists for standard genome sequencing and annotation.</title>
        <authorList>
            <consortium name="The Broad Institute Genomics Platform"/>
            <consortium name="The Broad Institute Genome Sequencing Center for Infectious Disease"/>
            <person name="Wu L."/>
            <person name="Ma J."/>
        </authorList>
    </citation>
    <scope>NUCLEOTIDE SEQUENCE [LARGE SCALE GENOMIC DNA]</scope>
    <source>
        <strain evidence="3">CCUG 62952</strain>
    </source>
</reference>
<dbReference type="EMBL" id="JBHTJH010000004">
    <property type="protein sequence ID" value="MFD0862109.1"/>
    <property type="molecule type" value="Genomic_DNA"/>
</dbReference>
<feature type="coiled-coil region" evidence="1">
    <location>
        <begin position="46"/>
        <end position="73"/>
    </location>
</feature>
<comment type="caution">
    <text evidence="2">The sequence shown here is derived from an EMBL/GenBank/DDBJ whole genome shotgun (WGS) entry which is preliminary data.</text>
</comment>
<gene>
    <name evidence="2" type="ORF">ACFQ1M_07805</name>
</gene>
<evidence type="ECO:0000313" key="3">
    <source>
        <dbReference type="Proteomes" id="UP001596978"/>
    </source>
</evidence>
<organism evidence="2 3">
    <name type="scientific">Sungkyunkwania multivorans</name>
    <dbReference type="NCBI Taxonomy" id="1173618"/>
    <lineage>
        <taxon>Bacteria</taxon>
        <taxon>Pseudomonadati</taxon>
        <taxon>Bacteroidota</taxon>
        <taxon>Flavobacteriia</taxon>
        <taxon>Flavobacteriales</taxon>
        <taxon>Flavobacteriaceae</taxon>
        <taxon>Sungkyunkwania</taxon>
    </lineage>
</organism>
<dbReference type="Proteomes" id="UP001596978">
    <property type="component" value="Unassembled WGS sequence"/>
</dbReference>
<keyword evidence="1" id="KW-0175">Coiled coil</keyword>
<protein>
    <submittedName>
        <fullName evidence="2">Uncharacterized protein</fullName>
    </submittedName>
</protein>
<accession>A0ABW3CWG1</accession>
<keyword evidence="3" id="KW-1185">Reference proteome</keyword>
<sequence length="104" mass="12803">METLRIDNEEKYLVSLEKIDKELHSIRRALHSHNYEPTTHRLFRRLQTYRRHVELLRRRNDELIRSLRDHKEQGLGHLKSHMHSIIAFRKRIQRYRANLRGGRT</sequence>
<dbReference type="RefSeq" id="WP_386406402.1">
    <property type="nucleotide sequence ID" value="NZ_JBHTJH010000004.1"/>
</dbReference>
<name>A0ABW3CWG1_9FLAO</name>
<evidence type="ECO:0000313" key="2">
    <source>
        <dbReference type="EMBL" id="MFD0862109.1"/>
    </source>
</evidence>
<proteinExistence type="predicted"/>